<evidence type="ECO:0000313" key="3">
    <source>
        <dbReference type="Proteomes" id="UP000187283"/>
    </source>
</evidence>
<name>A0A1R1X7F4_9FUNG</name>
<dbReference type="AlphaFoldDB" id="A0A1R1X7F4"/>
<organism evidence="1 3">
    <name type="scientific">Smittium culicis</name>
    <dbReference type="NCBI Taxonomy" id="133412"/>
    <lineage>
        <taxon>Eukaryota</taxon>
        <taxon>Fungi</taxon>
        <taxon>Fungi incertae sedis</taxon>
        <taxon>Zoopagomycota</taxon>
        <taxon>Kickxellomycotina</taxon>
        <taxon>Harpellomycetes</taxon>
        <taxon>Harpellales</taxon>
        <taxon>Legeriomycetaceae</taxon>
        <taxon>Smittium</taxon>
    </lineage>
</organism>
<comment type="caution">
    <text evidence="1">The sequence shown here is derived from an EMBL/GenBank/DDBJ whole genome shotgun (WGS) entry which is preliminary data.</text>
</comment>
<evidence type="ECO:0000313" key="1">
    <source>
        <dbReference type="EMBL" id="OMJ10540.1"/>
    </source>
</evidence>
<proteinExistence type="predicted"/>
<protein>
    <submittedName>
        <fullName evidence="1">Uncharacterized protein</fullName>
    </submittedName>
</protein>
<gene>
    <name evidence="1" type="ORF">AYI70_g10265</name>
    <name evidence="2" type="ORF">AYI70_g7978</name>
</gene>
<keyword evidence="3" id="KW-1185">Reference proteome</keyword>
<accession>A0A1R1X7F4</accession>
<evidence type="ECO:0000313" key="2">
    <source>
        <dbReference type="EMBL" id="OMJ14292.1"/>
    </source>
</evidence>
<dbReference type="EMBL" id="LSSN01004953">
    <property type="protein sequence ID" value="OMJ10540.1"/>
    <property type="molecule type" value="Genomic_DNA"/>
</dbReference>
<reference evidence="1 3" key="1">
    <citation type="submission" date="2017-01" db="EMBL/GenBank/DDBJ databases">
        <authorList>
            <person name="Mah S.A."/>
            <person name="Swanson W.J."/>
            <person name="Moy G.W."/>
            <person name="Vacquier V.D."/>
        </authorList>
    </citation>
    <scope>NUCLEOTIDE SEQUENCE [LARGE SCALE GENOMIC DNA]</scope>
    <source>
        <strain evidence="1 3">GSMNP</strain>
    </source>
</reference>
<sequence>MSSADENTSPSDFYASLFIESNATINESTENCVNISRNNNPKSRLEFNPITEPWCADDFIRKNMSINELQGIFYENLFYLKIDNYAYKIILYGDS</sequence>
<dbReference type="EMBL" id="LSSN01003128">
    <property type="protein sequence ID" value="OMJ14292.1"/>
    <property type="molecule type" value="Genomic_DNA"/>
</dbReference>
<dbReference type="Proteomes" id="UP000187283">
    <property type="component" value="Unassembled WGS sequence"/>
</dbReference>